<accession>A0ABN3MDV5</accession>
<sequence length="376" mass="39722">MPWLTVVPLAAVLAFADGFWVTSMRGAVGAVGRGQGPFTTWWHQSTVLVPLYVCGVIGALALALRWSRRGRQRRLGLLATSLLVVLAATLVAVAQMAAGAAYDYHVQSDELQMMSMLRGDCRADCLERLRQDTMWLQVRATGLGAGLLLVTNLGVVAWFVMIFGGRLDAVRRGRRTARGLRTSKPPVPYAVGALRRLRTSPAGAAAELRGLLAATLVGGAAIHVAVAPEHLEEWPAAGVFFIVLTVLQAGAAAALWRRPGRDVLFLVAAISAGPVVVWAWSRAWGLPLGPDPFVPEPVGLPDCAAGALELSAVVLAVVLLRRGTALAGRPEMPDHVSRLAVTAVLAVTVIGIAATQEGWFDVVQSPSSAGSTMTTR</sequence>
<evidence type="ECO:0000256" key="1">
    <source>
        <dbReference type="SAM" id="Phobius"/>
    </source>
</evidence>
<name>A0ABN3MDV5_9MICO</name>
<comment type="caution">
    <text evidence="2">The sequence shown here is derived from an EMBL/GenBank/DDBJ whole genome shotgun (WGS) entry which is preliminary data.</text>
</comment>
<feature type="transmembrane region" description="Helical" evidence="1">
    <location>
        <begin position="42"/>
        <end position="63"/>
    </location>
</feature>
<keyword evidence="3" id="KW-1185">Reference proteome</keyword>
<keyword evidence="1" id="KW-1133">Transmembrane helix</keyword>
<gene>
    <name evidence="2" type="ORF">GCM10009858_42140</name>
</gene>
<evidence type="ECO:0000313" key="3">
    <source>
        <dbReference type="Proteomes" id="UP001500730"/>
    </source>
</evidence>
<feature type="transmembrane region" description="Helical" evidence="1">
    <location>
        <begin position="336"/>
        <end position="354"/>
    </location>
</feature>
<feature type="transmembrane region" description="Helical" evidence="1">
    <location>
        <begin position="143"/>
        <end position="165"/>
    </location>
</feature>
<dbReference type="EMBL" id="BAAARE010000026">
    <property type="protein sequence ID" value="GAA2499376.1"/>
    <property type="molecule type" value="Genomic_DNA"/>
</dbReference>
<feature type="transmembrane region" description="Helical" evidence="1">
    <location>
        <begin position="263"/>
        <end position="284"/>
    </location>
</feature>
<organism evidence="2 3">
    <name type="scientific">Terrabacter carboxydivorans</name>
    <dbReference type="NCBI Taxonomy" id="619730"/>
    <lineage>
        <taxon>Bacteria</taxon>
        <taxon>Bacillati</taxon>
        <taxon>Actinomycetota</taxon>
        <taxon>Actinomycetes</taxon>
        <taxon>Micrococcales</taxon>
        <taxon>Intrasporangiaceae</taxon>
        <taxon>Terrabacter</taxon>
    </lineage>
</organism>
<feature type="transmembrane region" description="Helical" evidence="1">
    <location>
        <begin position="75"/>
        <end position="98"/>
    </location>
</feature>
<keyword evidence="1" id="KW-0812">Transmembrane</keyword>
<protein>
    <submittedName>
        <fullName evidence="2">Uncharacterized protein</fullName>
    </submittedName>
</protein>
<feature type="transmembrane region" description="Helical" evidence="1">
    <location>
        <begin position="304"/>
        <end position="324"/>
    </location>
</feature>
<evidence type="ECO:0000313" key="2">
    <source>
        <dbReference type="EMBL" id="GAA2499376.1"/>
    </source>
</evidence>
<dbReference type="Proteomes" id="UP001500730">
    <property type="component" value="Unassembled WGS sequence"/>
</dbReference>
<keyword evidence="1" id="KW-0472">Membrane</keyword>
<feature type="transmembrane region" description="Helical" evidence="1">
    <location>
        <begin position="234"/>
        <end position="256"/>
    </location>
</feature>
<reference evidence="2 3" key="1">
    <citation type="journal article" date="2019" name="Int. J. Syst. Evol. Microbiol.">
        <title>The Global Catalogue of Microorganisms (GCM) 10K type strain sequencing project: providing services to taxonomists for standard genome sequencing and annotation.</title>
        <authorList>
            <consortium name="The Broad Institute Genomics Platform"/>
            <consortium name="The Broad Institute Genome Sequencing Center for Infectious Disease"/>
            <person name="Wu L."/>
            <person name="Ma J."/>
        </authorList>
    </citation>
    <scope>NUCLEOTIDE SEQUENCE [LARGE SCALE GENOMIC DNA]</scope>
    <source>
        <strain evidence="2 3">JCM 16259</strain>
    </source>
</reference>
<feature type="transmembrane region" description="Helical" evidence="1">
    <location>
        <begin position="208"/>
        <end position="228"/>
    </location>
</feature>
<proteinExistence type="predicted"/>